<evidence type="ECO:0000256" key="1">
    <source>
        <dbReference type="ARBA" id="ARBA00001966"/>
    </source>
</evidence>
<evidence type="ECO:0000256" key="14">
    <source>
        <dbReference type="ARBA" id="ARBA00023125"/>
    </source>
</evidence>
<dbReference type="CDD" id="cd05779">
    <property type="entry name" value="DNA_polB_epsilon_exo"/>
    <property type="match status" value="1"/>
</dbReference>
<dbReference type="Pfam" id="PF03104">
    <property type="entry name" value="DNA_pol_B_exo1"/>
    <property type="match status" value="1"/>
</dbReference>
<dbReference type="FunFam" id="3.90.1600.10:FF:000006">
    <property type="entry name" value="DNA polymerase epsilon catalytic subunit"/>
    <property type="match status" value="1"/>
</dbReference>
<evidence type="ECO:0000256" key="13">
    <source>
        <dbReference type="ARBA" id="ARBA00023014"/>
    </source>
</evidence>
<evidence type="ECO:0000259" key="21">
    <source>
        <dbReference type="SMART" id="SM01159"/>
    </source>
</evidence>
<dbReference type="InterPro" id="IPR006133">
    <property type="entry name" value="DNA-dir_DNA_pol_B_exonuc"/>
</dbReference>
<comment type="subunit">
    <text evidence="18">Heterotetramer. Consists of 4 subunits: POL2, DPB2, DPB3 and DPB4.</text>
</comment>
<evidence type="ECO:0000256" key="8">
    <source>
        <dbReference type="ARBA" id="ARBA00022723"/>
    </source>
</evidence>
<dbReference type="GO" id="GO:0003677">
    <property type="term" value="F:DNA binding"/>
    <property type="evidence" value="ECO:0007669"/>
    <property type="project" value="UniProtKB-KW"/>
</dbReference>
<feature type="compositionally biased region" description="Basic and acidic residues" evidence="20">
    <location>
        <begin position="1350"/>
        <end position="1359"/>
    </location>
</feature>
<dbReference type="Pfam" id="PF22912">
    <property type="entry name" value="zf-DPOE"/>
    <property type="match status" value="1"/>
</dbReference>
<evidence type="ECO:0000256" key="9">
    <source>
        <dbReference type="ARBA" id="ARBA00022771"/>
    </source>
</evidence>
<dbReference type="GO" id="GO:0006287">
    <property type="term" value="P:base-excision repair, gap-filling"/>
    <property type="evidence" value="ECO:0007669"/>
    <property type="project" value="TreeGrafter"/>
</dbReference>
<dbReference type="GO" id="GO:0008622">
    <property type="term" value="C:epsilon DNA polymerase complex"/>
    <property type="evidence" value="ECO:0007669"/>
    <property type="project" value="InterPro"/>
</dbReference>
<feature type="domain" description="DNA polymerase epsilon catalytic subunit A C-terminal" evidence="21">
    <location>
        <begin position="1615"/>
        <end position="2006"/>
    </location>
</feature>
<dbReference type="FunFam" id="3.30.420.10:FF:000010">
    <property type="entry name" value="DNA polymerase epsilon catalytic subunit"/>
    <property type="match status" value="1"/>
</dbReference>
<dbReference type="InterPro" id="IPR023211">
    <property type="entry name" value="DNA_pol_palm_dom_sf"/>
</dbReference>
<keyword evidence="7 19" id="KW-0235">DNA replication</keyword>
<dbReference type="GO" id="GO:0008270">
    <property type="term" value="F:zinc ion binding"/>
    <property type="evidence" value="ECO:0007669"/>
    <property type="project" value="UniProtKB-KW"/>
</dbReference>
<keyword evidence="9 19" id="KW-0863">Zinc-finger</keyword>
<keyword evidence="8 19" id="KW-0479">Metal-binding</keyword>
<evidence type="ECO:0000256" key="4">
    <source>
        <dbReference type="ARBA" id="ARBA00022485"/>
    </source>
</evidence>
<evidence type="ECO:0000256" key="3">
    <source>
        <dbReference type="ARBA" id="ARBA00005755"/>
    </source>
</evidence>
<evidence type="ECO:0000256" key="20">
    <source>
        <dbReference type="SAM" id="MobiDB-lite"/>
    </source>
</evidence>
<keyword evidence="12 19" id="KW-0408">Iron</keyword>
<evidence type="ECO:0000256" key="2">
    <source>
        <dbReference type="ARBA" id="ARBA00004123"/>
    </source>
</evidence>
<comment type="function">
    <text evidence="17 19">DNA polymerase II participates in chromosomal DNA replication.</text>
</comment>
<dbReference type="FunCoup" id="S8FUF8">
    <property type="interactions" value="347"/>
</dbReference>
<dbReference type="InterPro" id="IPR029703">
    <property type="entry name" value="POL2"/>
</dbReference>
<evidence type="ECO:0000256" key="7">
    <source>
        <dbReference type="ARBA" id="ARBA00022705"/>
    </source>
</evidence>
<dbReference type="Pfam" id="PF23250">
    <property type="entry name" value="zf_DPOE_2"/>
    <property type="match status" value="1"/>
</dbReference>
<feature type="region of interest" description="Disordered" evidence="20">
    <location>
        <begin position="1346"/>
        <end position="1365"/>
    </location>
</feature>
<dbReference type="GO" id="GO:0008310">
    <property type="term" value="F:single-stranded DNA 3'-5' DNA exonuclease activity"/>
    <property type="evidence" value="ECO:0007669"/>
    <property type="project" value="TreeGrafter"/>
</dbReference>
<name>S8FUF8_FOMSC</name>
<comment type="catalytic activity">
    <reaction evidence="16 19">
        <text>DNA(n) + a 2'-deoxyribonucleoside 5'-triphosphate = DNA(n+1) + diphosphate</text>
        <dbReference type="Rhea" id="RHEA:22508"/>
        <dbReference type="Rhea" id="RHEA-COMP:17339"/>
        <dbReference type="Rhea" id="RHEA-COMP:17340"/>
        <dbReference type="ChEBI" id="CHEBI:33019"/>
        <dbReference type="ChEBI" id="CHEBI:61560"/>
        <dbReference type="ChEBI" id="CHEBI:173112"/>
        <dbReference type="EC" id="2.7.7.7"/>
    </reaction>
</comment>
<keyword evidence="5 19" id="KW-0808">Transferase</keyword>
<dbReference type="SUPFAM" id="SSF56672">
    <property type="entry name" value="DNA/RNA polymerases"/>
    <property type="match status" value="1"/>
</dbReference>
<dbReference type="Gene3D" id="3.30.342.10">
    <property type="entry name" value="DNA Polymerase, chain B, domain 1"/>
    <property type="match status" value="1"/>
</dbReference>
<dbReference type="CDD" id="cd05535">
    <property type="entry name" value="POLBc_epsilon"/>
    <property type="match status" value="1"/>
</dbReference>
<dbReference type="InterPro" id="IPR013697">
    <property type="entry name" value="DNA_pol_e_suA_C"/>
</dbReference>
<organism evidence="22 23">
    <name type="scientific">Fomitopsis schrenkii</name>
    <name type="common">Brown rot fungus</name>
    <dbReference type="NCBI Taxonomy" id="2126942"/>
    <lineage>
        <taxon>Eukaryota</taxon>
        <taxon>Fungi</taxon>
        <taxon>Dikarya</taxon>
        <taxon>Basidiomycota</taxon>
        <taxon>Agaricomycotina</taxon>
        <taxon>Agaricomycetes</taxon>
        <taxon>Polyporales</taxon>
        <taxon>Fomitopsis</taxon>
    </lineage>
</organism>
<evidence type="ECO:0000256" key="18">
    <source>
        <dbReference type="ARBA" id="ARBA00065544"/>
    </source>
</evidence>
<dbReference type="FunFam" id="1.10.132.60:FF:000002">
    <property type="entry name" value="DNA polymerase epsilon catalytic subunit"/>
    <property type="match status" value="1"/>
</dbReference>
<dbReference type="Proteomes" id="UP000015241">
    <property type="component" value="Unassembled WGS sequence"/>
</dbReference>
<evidence type="ECO:0000256" key="10">
    <source>
        <dbReference type="ARBA" id="ARBA00022833"/>
    </source>
</evidence>
<dbReference type="InterPro" id="IPR012337">
    <property type="entry name" value="RNaseH-like_sf"/>
</dbReference>
<dbReference type="Gene3D" id="1.10.132.60">
    <property type="entry name" value="DNA polymerase family B, C-terminal domain"/>
    <property type="match status" value="1"/>
</dbReference>
<evidence type="ECO:0000256" key="16">
    <source>
        <dbReference type="ARBA" id="ARBA00049244"/>
    </source>
</evidence>
<sequence length="2323" mass="265368">MHKANPMDSDHWTPTIHRMDPRTLREVCHFEVMARSQRFYHIVEPAVYRANVQRAMLDGRPGAGLVWPGVRVVIVWCDMTNSDVVSGVMTVKTRVKRAREEGVGRDIVFRKLEGANHFKCNFRGGRGRGRGRGRGGAPTDTRPVREEDGTQLAERFEQVALNDEVDEKLGFARISEGPRREGWLINMHPTLVKDADWPSGKAAVDFYFIQDDGGMFKCTFQYEPYFYIASKSGMETIIEEWLMKKYDGLVCRITRERKEDLQLPNHLMGHRRLYLQLHFRNVSDLLTVRRDLMPLALANSAKLDAVDAYAEVVNSAANATTSIEIETEWDAEAGPSHGRIGRDKDPREGIIDIREYDVPYYLRAAMDNEIRVGLWYAVTFTAGQPAFAQITERVKRADPVVMAYDIETTKAPLKFPDQQIDQVMMISYMIDGQGFLITNREIVSEDIEDFEYTPKEGYEGPFTVFNEADEAATIQRFFSHIQDVKPTVMATFNGDFFDFPFLCSRAKIHGIDMFLETGFTKDSEDEFKSRGCVHMDCFRWVKRDSYLPQGSQGLKAVTTAKLGYDPIELDPELMTPYAMEQPQTLAQYSVSDAVATYYLYMKYVHPFIFSLCNIIPLCPDEVLRKGTGTLCETLLMVEAFRGKIIMPNRHEDEHGNMYEGHLLASETYVGGHVEALEAGVFRSDIPTHFKIEPSAAQKLIDELDAALTFYITEESRMSLSDVTNYDEIKGQIQAALEEMRDNPLRMDKPLIYHLDVAAMYPNIMLSNRLQPDSVVDEAVCAVCDFNRPGKACDRRMTWAWRGEFFPARRDEFNMIKHALNQETFPPKKPGGPQRKFIDLAQAEQTALLHKRLGDYSRKVYKKIKDTRVENREAIICQRENPFYIDTVRRFRDRRYEYKGLHKTWKKNLDNVVANQRSIAEVDEAKKMIVLYDSLQLAHKCILNSFYGYVMRKGARWHSMEMAGITCLTGATIIQMARQLVEQIGRPLELDTDGIWCMLPGIFPENFKFQLANGKALSISYPCTMLNHLVHAQFTNHQYHDLEAETGDYKVHSENSIFFELDGPYKAMILPSSKEEDKLLKKRYAVFNDDGSLAELKGFEVKRRGELQLIKIFQSQIFERFLLGETTEECYSAVAQIADRWLDVLFSKAENLPTQELVELIAENRSMSKTLAEYAGQKSTSISTAKRLAEFLGDQMVKDKGLACKFIISARPQGAPVTERAVPIAIFSAEDSVKQTYLRRWLKDNSLTTFDIRSILDWEYYIERLGSVIQKLITIPAAMQKVSNPVPRIKHPDWLHRRVVALDDKFHQHKVTDFFKMKTDAPASDDIEDAGIQPVAGDRPRFAVVTRKPRPREETPEPHAEAASLPDPSVNYRGFITRLGAVWRRRARGEGITSVPKMFQGVQPKVRGNARWDIVQIRPTKLPGHFAMWLSVGGDLFSVPLRIPREFYIHVRSPAKAGQFNKELYTYEKVMRGLPRDRPCVNLYKISVREDTYVDGQEHFIDLTNDPSVDGVFEMQLPLDMRALLRLGTTCMTNAPGMTLNRAEAIGFELAELDRIMTSSTKHKYLNEGRDGKYIFLYHACSSSAPVHVFAIFSPGTTQVRLHIVDPATRRQPIARLAEVYRDQFVKRQQTVGNSVAYSYPDACDFTSTYHGTDVAALKAISRELGTMENQSYTVVISSSKEQPYFDAHVPKLGKFPVLSMPKTKVAHTLDVFPWQTNVAQKMVNRYLAMGTWLDRTIALASYYNMPIGHIDGDQPLLLADVDFARRLMEHDFVLWWSPGNRPDLGGIEEDARPTEELPKTDFMSPGCYSNVCLEITVRNLAVNSVLHSLMVNELEGAGGATAFDSTRNLDEYTAADTQRDLTLGDSNVSPQMFSVLKNMVKTWLLDKIQGDFESPATVAIDHFWRWISSKAACMYDPSLHRFIHGLMRKTFIQMLAEFKRLGSHVVYADLSRVLLVTSKPPGTAHAYATYITTAVTSHELFQHVYLRTERFYDFLVFMDQANLGGVVCEDPLAIDPPEEICIEMRWNIETFLPPAIQRDFRNVVRFFLVELFRTCQKARGSNRAPLRALPNGAPDATQRDVVKTQEVEASREFISRKLTRRLLKAVGNIQDRYREAVMDEEALSHWEFPVLPGSHLTMTNPILEFVKFSCTVFTLAKDYQIEVDLLKRNLLELVGVREFASEATFHNPCEPLILSNVPCRHCDALRDFDFCRDPELLPSNLEVNARWLCGNCGGEYDRTMVEFALMDMVWDLERRFAQQDLRCAKCKRIRSDNLSRHCACSGSYQLTVNKADVRRKLRTIVNVSVAHNLNRLKECSQTLLSHW</sequence>
<dbReference type="GO" id="GO:0000278">
    <property type="term" value="P:mitotic cell cycle"/>
    <property type="evidence" value="ECO:0007669"/>
    <property type="project" value="TreeGrafter"/>
</dbReference>
<dbReference type="Pfam" id="PF08490">
    <property type="entry name" value="DUF1744"/>
    <property type="match status" value="1"/>
</dbReference>
<dbReference type="Pfam" id="PF22634">
    <property type="entry name" value="POL2_thumb"/>
    <property type="match status" value="1"/>
</dbReference>
<dbReference type="InParanoid" id="S8FUF8"/>
<dbReference type="HOGENOM" id="CLU_000556_0_1_1"/>
<protein>
    <recommendedName>
        <fullName evidence="19">DNA polymerase epsilon catalytic subunit</fullName>
        <ecNumber evidence="19">2.7.7.7</ecNumber>
    </recommendedName>
</protein>
<dbReference type="GO" id="GO:0000166">
    <property type="term" value="F:nucleotide binding"/>
    <property type="evidence" value="ECO:0007669"/>
    <property type="project" value="InterPro"/>
</dbReference>
<keyword evidence="23" id="KW-1185">Reference proteome</keyword>
<dbReference type="GO" id="GO:0051539">
    <property type="term" value="F:4 iron, 4 sulfur cluster binding"/>
    <property type="evidence" value="ECO:0007669"/>
    <property type="project" value="UniProtKB-KW"/>
</dbReference>
<reference evidence="22 23" key="1">
    <citation type="journal article" date="2012" name="Science">
        <title>The Paleozoic origin of enzymatic lignin decomposition reconstructed from 31 fungal genomes.</title>
        <authorList>
            <person name="Floudas D."/>
            <person name="Binder M."/>
            <person name="Riley R."/>
            <person name="Barry K."/>
            <person name="Blanchette R.A."/>
            <person name="Henrissat B."/>
            <person name="Martinez A.T."/>
            <person name="Otillar R."/>
            <person name="Spatafora J.W."/>
            <person name="Yadav J.S."/>
            <person name="Aerts A."/>
            <person name="Benoit I."/>
            <person name="Boyd A."/>
            <person name="Carlson A."/>
            <person name="Copeland A."/>
            <person name="Coutinho P.M."/>
            <person name="de Vries R.P."/>
            <person name="Ferreira P."/>
            <person name="Findley K."/>
            <person name="Foster B."/>
            <person name="Gaskell J."/>
            <person name="Glotzer D."/>
            <person name="Gorecki P."/>
            <person name="Heitman J."/>
            <person name="Hesse C."/>
            <person name="Hori C."/>
            <person name="Igarashi K."/>
            <person name="Jurgens J.A."/>
            <person name="Kallen N."/>
            <person name="Kersten P."/>
            <person name="Kohler A."/>
            <person name="Kuees U."/>
            <person name="Kumar T.K.A."/>
            <person name="Kuo A."/>
            <person name="LaButti K."/>
            <person name="Larrondo L.F."/>
            <person name="Lindquist E."/>
            <person name="Ling A."/>
            <person name="Lombard V."/>
            <person name="Lucas S."/>
            <person name="Lundell T."/>
            <person name="Martin R."/>
            <person name="McLaughlin D.J."/>
            <person name="Morgenstern I."/>
            <person name="Morin E."/>
            <person name="Murat C."/>
            <person name="Nagy L.G."/>
            <person name="Nolan M."/>
            <person name="Ohm R.A."/>
            <person name="Patyshakuliyeva A."/>
            <person name="Rokas A."/>
            <person name="Ruiz-Duenas F.J."/>
            <person name="Sabat G."/>
            <person name="Salamov A."/>
            <person name="Samejima M."/>
            <person name="Schmutz J."/>
            <person name="Slot J.C."/>
            <person name="St John F."/>
            <person name="Stenlid J."/>
            <person name="Sun H."/>
            <person name="Sun S."/>
            <person name="Syed K."/>
            <person name="Tsang A."/>
            <person name="Wiebenga A."/>
            <person name="Young D."/>
            <person name="Pisabarro A."/>
            <person name="Eastwood D.C."/>
            <person name="Martin F."/>
            <person name="Cullen D."/>
            <person name="Grigoriev I.V."/>
            <person name="Hibbett D.S."/>
        </authorList>
    </citation>
    <scope>NUCLEOTIDE SEQUENCE</scope>
    <source>
        <strain evidence="23">FP-58527</strain>
    </source>
</reference>
<dbReference type="EC" id="2.7.7.7" evidence="19"/>
<keyword evidence="14 19" id="KW-0238">DNA-binding</keyword>
<dbReference type="PANTHER" id="PTHR10670:SF0">
    <property type="entry name" value="DNA POLYMERASE EPSILON CATALYTIC SUBUNIT A"/>
    <property type="match status" value="1"/>
</dbReference>
<dbReference type="GO" id="GO:0006297">
    <property type="term" value="P:nucleotide-excision repair, DNA gap filling"/>
    <property type="evidence" value="ECO:0007669"/>
    <property type="project" value="TreeGrafter"/>
</dbReference>
<keyword evidence="13 19" id="KW-0411">Iron-sulfur</keyword>
<proteinExistence type="inferred from homology"/>
<dbReference type="InterPro" id="IPR055191">
    <property type="entry name" value="POL2_thumb"/>
</dbReference>
<comment type="cofactor">
    <cofactor evidence="1 19">
        <name>[4Fe-4S] cluster</name>
        <dbReference type="ChEBI" id="CHEBI:49883"/>
    </cofactor>
</comment>
<comment type="subcellular location">
    <subcellularLocation>
        <location evidence="2 19">Nucleus</location>
    </subcellularLocation>
</comment>
<feature type="region of interest" description="Disordered" evidence="20">
    <location>
        <begin position="123"/>
        <end position="148"/>
    </location>
</feature>
<dbReference type="Gene3D" id="3.90.1600.10">
    <property type="entry name" value="Palm domain of DNA polymerase"/>
    <property type="match status" value="1"/>
</dbReference>
<dbReference type="GO" id="GO:0006272">
    <property type="term" value="P:leading strand elongation"/>
    <property type="evidence" value="ECO:0007669"/>
    <property type="project" value="TreeGrafter"/>
</dbReference>
<evidence type="ECO:0000256" key="12">
    <source>
        <dbReference type="ARBA" id="ARBA00023004"/>
    </source>
</evidence>
<dbReference type="GO" id="GO:0045004">
    <property type="term" value="P:DNA replication proofreading"/>
    <property type="evidence" value="ECO:0007669"/>
    <property type="project" value="TreeGrafter"/>
</dbReference>
<keyword evidence="4 19" id="KW-0004">4Fe-4S</keyword>
<evidence type="ECO:0000256" key="11">
    <source>
        <dbReference type="ARBA" id="ARBA00022932"/>
    </source>
</evidence>
<gene>
    <name evidence="22" type="ORF">FOMPIDRAFT_147597</name>
</gene>
<dbReference type="SMART" id="SM00486">
    <property type="entry name" value="POLBc"/>
    <property type="match status" value="1"/>
</dbReference>
<keyword evidence="10 19" id="KW-0862">Zinc</keyword>
<dbReference type="eggNOG" id="KOG1798">
    <property type="taxonomic scope" value="Eukaryota"/>
</dbReference>
<accession>S8FUF8</accession>
<dbReference type="STRING" id="743788.S8FUF8"/>
<evidence type="ECO:0000256" key="5">
    <source>
        <dbReference type="ARBA" id="ARBA00022679"/>
    </source>
</evidence>
<comment type="similarity">
    <text evidence="3 19">Belongs to the DNA polymerase type-B family.</text>
</comment>
<dbReference type="InterPro" id="IPR006172">
    <property type="entry name" value="DNA-dir_DNA_pol_B"/>
</dbReference>
<dbReference type="GO" id="GO:0003887">
    <property type="term" value="F:DNA-directed DNA polymerase activity"/>
    <property type="evidence" value="ECO:0007669"/>
    <property type="project" value="UniProtKB-KW"/>
</dbReference>
<dbReference type="InterPro" id="IPR036397">
    <property type="entry name" value="RNaseH_sf"/>
</dbReference>
<dbReference type="InterPro" id="IPR043502">
    <property type="entry name" value="DNA/RNA_pol_sf"/>
</dbReference>
<dbReference type="SMART" id="SM01159">
    <property type="entry name" value="DUF1744"/>
    <property type="match status" value="1"/>
</dbReference>
<dbReference type="Gene3D" id="3.30.420.10">
    <property type="entry name" value="Ribonuclease H-like superfamily/Ribonuclease H"/>
    <property type="match status" value="1"/>
</dbReference>
<dbReference type="EMBL" id="KE504125">
    <property type="protein sequence ID" value="EPT04806.1"/>
    <property type="molecule type" value="Genomic_DNA"/>
</dbReference>
<evidence type="ECO:0000256" key="15">
    <source>
        <dbReference type="ARBA" id="ARBA00023242"/>
    </source>
</evidence>
<evidence type="ECO:0000313" key="22">
    <source>
        <dbReference type="EMBL" id="EPT04806.1"/>
    </source>
</evidence>
<keyword evidence="6 19" id="KW-0548">Nucleotidyltransferase</keyword>
<dbReference type="SUPFAM" id="SSF53098">
    <property type="entry name" value="Ribonuclease H-like"/>
    <property type="match status" value="1"/>
</dbReference>
<dbReference type="OrthoDB" id="10060449at2759"/>
<keyword evidence="11 19" id="KW-0239">DNA-directed DNA polymerase</keyword>
<evidence type="ECO:0000256" key="6">
    <source>
        <dbReference type="ARBA" id="ARBA00022695"/>
    </source>
</evidence>
<dbReference type="InterPro" id="IPR054475">
    <property type="entry name" value="Znf-DPOE"/>
</dbReference>
<dbReference type="PANTHER" id="PTHR10670">
    <property type="entry name" value="DNA POLYMERASE EPSILON CATALYTIC SUBUNIT A"/>
    <property type="match status" value="1"/>
</dbReference>
<keyword evidence="15 19" id="KW-0539">Nucleus</keyword>
<evidence type="ECO:0000256" key="17">
    <source>
        <dbReference type="ARBA" id="ARBA00057054"/>
    </source>
</evidence>
<dbReference type="InterPro" id="IPR042087">
    <property type="entry name" value="DNA_pol_B_thumb"/>
</dbReference>
<evidence type="ECO:0000313" key="23">
    <source>
        <dbReference type="Proteomes" id="UP000015241"/>
    </source>
</evidence>
<evidence type="ECO:0000256" key="19">
    <source>
        <dbReference type="RuleBase" id="RU365029"/>
    </source>
</evidence>